<proteinExistence type="predicted"/>
<comment type="caution">
    <text evidence="2">The sequence shown here is derived from an EMBL/GenBank/DDBJ whole genome shotgun (WGS) entry which is preliminary data.</text>
</comment>
<accession>A0A8H8DGK2</accession>
<reference evidence="2 3" key="1">
    <citation type="journal article" name="Sci. Rep.">
        <title>Genome-scale phylogenetic analyses confirm Olpidium as the closest living zoosporic fungus to the non-flagellated, terrestrial fungi.</title>
        <authorList>
            <person name="Chang Y."/>
            <person name="Rochon D."/>
            <person name="Sekimoto S."/>
            <person name="Wang Y."/>
            <person name="Chovatia M."/>
            <person name="Sandor L."/>
            <person name="Salamov A."/>
            <person name="Grigoriev I.V."/>
            <person name="Stajich J.E."/>
            <person name="Spatafora J.W."/>
        </authorList>
    </citation>
    <scope>NUCLEOTIDE SEQUENCE [LARGE SCALE GENOMIC DNA]</scope>
    <source>
        <strain evidence="2">S191</strain>
    </source>
</reference>
<protein>
    <submittedName>
        <fullName evidence="2">Uncharacterized protein</fullName>
    </submittedName>
</protein>
<keyword evidence="3" id="KW-1185">Reference proteome</keyword>
<name>A0A8H8DGK2_9FUNG</name>
<gene>
    <name evidence="2" type="ORF">BJ554DRAFT_2932</name>
</gene>
<feature type="region of interest" description="Disordered" evidence="1">
    <location>
        <begin position="421"/>
        <end position="449"/>
    </location>
</feature>
<dbReference type="Proteomes" id="UP000673691">
    <property type="component" value="Unassembled WGS sequence"/>
</dbReference>
<organism evidence="2 3">
    <name type="scientific">Olpidium bornovanus</name>
    <dbReference type="NCBI Taxonomy" id="278681"/>
    <lineage>
        <taxon>Eukaryota</taxon>
        <taxon>Fungi</taxon>
        <taxon>Fungi incertae sedis</taxon>
        <taxon>Olpidiomycota</taxon>
        <taxon>Olpidiomycotina</taxon>
        <taxon>Olpidiomycetes</taxon>
        <taxon>Olpidiales</taxon>
        <taxon>Olpidiaceae</taxon>
        <taxon>Olpidium</taxon>
    </lineage>
</organism>
<evidence type="ECO:0000313" key="3">
    <source>
        <dbReference type="Proteomes" id="UP000673691"/>
    </source>
</evidence>
<feature type="compositionally biased region" description="Basic and acidic residues" evidence="1">
    <location>
        <begin position="429"/>
        <end position="444"/>
    </location>
</feature>
<feature type="non-terminal residue" evidence="2">
    <location>
        <position position="1"/>
    </location>
</feature>
<dbReference type="AlphaFoldDB" id="A0A8H8DGK2"/>
<sequence>PANNVAVARDDESPPPPPDIYIYSLTKHDESTSSSLRTHDVGVRYALLRVRQHFETLERALELHFRQVGEAELARACAEGGSPGVLAQKQISGVDAHRFWPNDLVGLLVLDDPVLVDTWEHTRARGEGRRVNSRTEIRARAMCKAKRQQTKKKLPDPGTHTTALTAFVQKRVAADYGLVRLDDHAGQFGHRFGNAGNLFGADGVVDGERCRGCVHGHDHLFEGCVAGTFADAVYRHFDLPRTVHDAGQGVRSGEAEIIMAVRRPNRLSNVRAFSTRLVASRGVLDQVLDHPAVLVRHVVPDGVGDVQRRGASAYDLREDLAQEVAVGPAGVLGRKLHVGAQRSGEAHGRGGAVDALVAGDAQLVLEVNVGRGQEGVDAVARGGFDSVEGAADVRLGGAGESRDDLGAGCFSFWVRLGTEKKNSKAGRPPGRDKHTADARGEGGKWRRSHHRLTDGLPAVHERAALCGDARDGLKVPLAGDGEAGFTDVDAEARELLGYFHFFCLRDCGLAMSVTRVVHCSNDVLVDHDNSGPVNVYSVRPTRVTGVVSHCLVGENCSRVEKGIYCPRITATVIYASCHSGLLEVCCIRVDSDTGFSGSVVVEAPSFSQSGVRPDSVLEIKAGSDWSA</sequence>
<evidence type="ECO:0000313" key="2">
    <source>
        <dbReference type="EMBL" id="KAG5457132.1"/>
    </source>
</evidence>
<feature type="non-terminal residue" evidence="2">
    <location>
        <position position="627"/>
    </location>
</feature>
<evidence type="ECO:0000256" key="1">
    <source>
        <dbReference type="SAM" id="MobiDB-lite"/>
    </source>
</evidence>
<dbReference type="EMBL" id="JAEFCI010010577">
    <property type="protein sequence ID" value="KAG5457132.1"/>
    <property type="molecule type" value="Genomic_DNA"/>
</dbReference>